<dbReference type="InterPro" id="IPR011335">
    <property type="entry name" value="Restrct_endonuc-II-like"/>
</dbReference>
<dbReference type="CDD" id="cd06260">
    <property type="entry name" value="DUF820-like"/>
    <property type="match status" value="1"/>
</dbReference>
<sequence>MTSFILNLDPILHLTDAQFVQLCQANPDLKFERNPKGELIIVSPVDGLGGQQEADLIRQVGNWNEQTGLGVVFSSSTIFNLPKGGDRSPDVAWVALDRWNALTPEQRAVFPPLCPDFVIELRSRTDKLPPLQEKMQEYLRSGLRLGWLINPQDHQVEIYRSGQAVEIVELPALLSGENVLPGFTLQL</sequence>
<dbReference type="EMBL" id="CP053586">
    <property type="protein sequence ID" value="WNZ26695.1"/>
    <property type="molecule type" value="Genomic_DNA"/>
</dbReference>
<proteinExistence type="predicted"/>
<protein>
    <submittedName>
        <fullName evidence="2">Uma2 family endonuclease</fullName>
    </submittedName>
</protein>
<dbReference type="InterPro" id="IPR012296">
    <property type="entry name" value="Nuclease_put_TT1808"/>
</dbReference>
<keyword evidence="2" id="KW-0378">Hydrolase</keyword>
<evidence type="ECO:0000259" key="1">
    <source>
        <dbReference type="Pfam" id="PF05685"/>
    </source>
</evidence>
<evidence type="ECO:0000313" key="2">
    <source>
        <dbReference type="EMBL" id="WNZ26695.1"/>
    </source>
</evidence>
<dbReference type="RefSeq" id="WP_316435648.1">
    <property type="nucleotide sequence ID" value="NZ_CP053586.1"/>
</dbReference>
<dbReference type="GO" id="GO:0004519">
    <property type="term" value="F:endonuclease activity"/>
    <property type="evidence" value="ECO:0007669"/>
    <property type="project" value="UniProtKB-KW"/>
</dbReference>
<keyword evidence="2" id="KW-0540">Nuclease</keyword>
<dbReference type="PANTHER" id="PTHR34107:SF6">
    <property type="entry name" value="SLR0981 PROTEIN"/>
    <property type="match status" value="1"/>
</dbReference>
<organism evidence="2">
    <name type="scientific">Leptolyngbya sp. NK1-12</name>
    <dbReference type="NCBI Taxonomy" id="2547451"/>
    <lineage>
        <taxon>Bacteria</taxon>
        <taxon>Bacillati</taxon>
        <taxon>Cyanobacteriota</taxon>
        <taxon>Cyanophyceae</taxon>
        <taxon>Leptolyngbyales</taxon>
        <taxon>Leptolyngbyaceae</taxon>
        <taxon>Leptolyngbya group</taxon>
        <taxon>Leptolyngbya</taxon>
    </lineage>
</organism>
<dbReference type="InterPro" id="IPR008538">
    <property type="entry name" value="Uma2"/>
</dbReference>
<accession>A0AA96WKC0</accession>
<keyword evidence="2" id="KW-0255">Endonuclease</keyword>
<name>A0AA96WKC0_9CYAN</name>
<reference evidence="2" key="1">
    <citation type="submission" date="2020-05" db="EMBL/GenBank/DDBJ databases">
        <authorList>
            <person name="Zhu T."/>
            <person name="Keshari N."/>
            <person name="Lu X."/>
        </authorList>
    </citation>
    <scope>NUCLEOTIDE SEQUENCE</scope>
    <source>
        <strain evidence="2">NK1-12</strain>
    </source>
</reference>
<dbReference type="PANTHER" id="PTHR34107">
    <property type="entry name" value="SLL0198 PROTEIN-RELATED"/>
    <property type="match status" value="1"/>
</dbReference>
<dbReference type="Pfam" id="PF05685">
    <property type="entry name" value="Uma2"/>
    <property type="match status" value="1"/>
</dbReference>
<dbReference type="AlphaFoldDB" id="A0AA96WKC0"/>
<gene>
    <name evidence="2" type="ORF">HJG54_19195</name>
</gene>
<dbReference type="SUPFAM" id="SSF52980">
    <property type="entry name" value="Restriction endonuclease-like"/>
    <property type="match status" value="1"/>
</dbReference>
<feature type="domain" description="Putative restriction endonuclease" evidence="1">
    <location>
        <begin position="17"/>
        <end position="186"/>
    </location>
</feature>
<dbReference type="Gene3D" id="3.90.1570.10">
    <property type="entry name" value="tt1808, chain A"/>
    <property type="match status" value="1"/>
</dbReference>